<dbReference type="AlphaFoldDB" id="U2KMI5"/>
<keyword evidence="8 13" id="KW-0411">Iron-sulfur</keyword>
<dbReference type="NCBIfam" id="TIGR01574">
    <property type="entry name" value="miaB-methiolase"/>
    <property type="match status" value="1"/>
</dbReference>
<proteinExistence type="inferred from homology"/>
<dbReference type="SUPFAM" id="SSF102114">
    <property type="entry name" value="Radical SAM enzymes"/>
    <property type="match status" value="1"/>
</dbReference>
<dbReference type="PROSITE" id="PS50926">
    <property type="entry name" value="TRAM"/>
    <property type="match status" value="1"/>
</dbReference>
<keyword evidence="3 13" id="KW-0963">Cytoplasm</keyword>
<evidence type="ECO:0000256" key="7">
    <source>
        <dbReference type="ARBA" id="ARBA00023004"/>
    </source>
</evidence>
<keyword evidence="13" id="KW-0819">tRNA processing</keyword>
<evidence type="ECO:0000313" key="17">
    <source>
        <dbReference type="EMBL" id="ERJ99721.1"/>
    </source>
</evidence>
<dbReference type="PATRIC" id="fig|1395125.3.peg.1799"/>
<comment type="catalytic activity">
    <reaction evidence="13">
        <text>N(6)-dimethylallyladenosine(37) in tRNA + (sulfur carrier)-SH + AH2 + 2 S-adenosyl-L-methionine = 2-methylsulfanyl-N(6)-dimethylallyladenosine(37) in tRNA + (sulfur carrier)-H + 5'-deoxyadenosine + L-methionine + A + S-adenosyl-L-homocysteine + 2 H(+)</text>
        <dbReference type="Rhea" id="RHEA:37067"/>
        <dbReference type="Rhea" id="RHEA-COMP:10375"/>
        <dbReference type="Rhea" id="RHEA-COMP:10376"/>
        <dbReference type="Rhea" id="RHEA-COMP:14737"/>
        <dbReference type="Rhea" id="RHEA-COMP:14739"/>
        <dbReference type="ChEBI" id="CHEBI:13193"/>
        <dbReference type="ChEBI" id="CHEBI:15378"/>
        <dbReference type="ChEBI" id="CHEBI:17319"/>
        <dbReference type="ChEBI" id="CHEBI:17499"/>
        <dbReference type="ChEBI" id="CHEBI:29917"/>
        <dbReference type="ChEBI" id="CHEBI:57844"/>
        <dbReference type="ChEBI" id="CHEBI:57856"/>
        <dbReference type="ChEBI" id="CHEBI:59789"/>
        <dbReference type="ChEBI" id="CHEBI:64428"/>
        <dbReference type="ChEBI" id="CHEBI:74415"/>
        <dbReference type="ChEBI" id="CHEBI:74417"/>
        <dbReference type="EC" id="2.8.4.3"/>
    </reaction>
</comment>
<dbReference type="GeneID" id="78498313"/>
<evidence type="ECO:0000256" key="12">
    <source>
        <dbReference type="ARBA" id="ARBA00081141"/>
    </source>
</evidence>
<accession>U2KMI5</accession>
<evidence type="ECO:0000256" key="13">
    <source>
        <dbReference type="HAMAP-Rule" id="MF_01864"/>
    </source>
</evidence>
<reference evidence="17 18" key="1">
    <citation type="submission" date="2013-08" db="EMBL/GenBank/DDBJ databases">
        <authorList>
            <person name="Durkin A.S."/>
            <person name="Haft D.R."/>
            <person name="McCorrison J."/>
            <person name="Torralba M."/>
            <person name="Gillis M."/>
            <person name="Haft D.H."/>
            <person name="Methe B."/>
            <person name="Sutton G."/>
            <person name="Nelson K.E."/>
        </authorList>
    </citation>
    <scope>NUCLEOTIDE SEQUENCE [LARGE SCALE GENOMIC DNA]</scope>
    <source>
        <strain evidence="17 18">F0493</strain>
    </source>
</reference>
<dbReference type="SFLD" id="SFLDF00273">
    <property type="entry name" value="(dimethylallyl)adenosine_tRNA"/>
    <property type="match status" value="1"/>
</dbReference>
<evidence type="ECO:0000256" key="3">
    <source>
        <dbReference type="ARBA" id="ARBA00022490"/>
    </source>
</evidence>
<dbReference type="SFLD" id="SFLDF00413">
    <property type="entry name" value="CDK5RAP1"/>
    <property type="match status" value="1"/>
</dbReference>
<dbReference type="InterPro" id="IPR058240">
    <property type="entry name" value="rSAM_sf"/>
</dbReference>
<evidence type="ECO:0000256" key="11">
    <source>
        <dbReference type="ARBA" id="ARBA00080698"/>
    </source>
</evidence>
<dbReference type="SFLD" id="SFLDG01082">
    <property type="entry name" value="B12-binding_domain_containing"/>
    <property type="match status" value="1"/>
</dbReference>
<evidence type="ECO:0000256" key="1">
    <source>
        <dbReference type="ARBA" id="ARBA00003234"/>
    </source>
</evidence>
<dbReference type="InterPro" id="IPR023404">
    <property type="entry name" value="rSAM_horseshoe"/>
</dbReference>
<evidence type="ECO:0000259" key="15">
    <source>
        <dbReference type="PROSITE" id="PS51449"/>
    </source>
</evidence>
<feature type="domain" description="TRAM" evidence="14">
    <location>
        <begin position="381"/>
        <end position="444"/>
    </location>
</feature>
<evidence type="ECO:0000259" key="14">
    <source>
        <dbReference type="PROSITE" id="PS50926"/>
    </source>
</evidence>
<comment type="function">
    <text evidence="1 13">Catalyzes the methylthiolation of N6-(dimethylallyl)adenosine (i(6)A), leading to the formation of 2-methylthio-N6-(dimethylallyl)adenosine (ms(2)i(6)A) at position 37 in tRNAs that read codons beginning with uridine.</text>
</comment>
<dbReference type="SFLD" id="SFLDS00029">
    <property type="entry name" value="Radical_SAM"/>
    <property type="match status" value="1"/>
</dbReference>
<dbReference type="FunFam" id="3.80.30.20:FF:000001">
    <property type="entry name" value="tRNA-2-methylthio-N(6)-dimethylallyladenosine synthase 2"/>
    <property type="match status" value="1"/>
</dbReference>
<dbReference type="NCBIfam" id="TIGR00089">
    <property type="entry name" value="MiaB/RimO family radical SAM methylthiotransferase"/>
    <property type="match status" value="1"/>
</dbReference>
<dbReference type="FunFam" id="3.40.50.12160:FF:000003">
    <property type="entry name" value="CDK5 regulatory subunit-associated protein 1"/>
    <property type="match status" value="1"/>
</dbReference>
<feature type="binding site" evidence="13">
    <location>
        <position position="156"/>
    </location>
    <ligand>
        <name>[4Fe-4S] cluster</name>
        <dbReference type="ChEBI" id="CHEBI:49883"/>
        <label>2</label>
        <note>4Fe-4S-S-AdoMet</note>
    </ligand>
</feature>
<evidence type="ECO:0000256" key="10">
    <source>
        <dbReference type="ARBA" id="ARBA00068570"/>
    </source>
</evidence>
<dbReference type="Pfam" id="PF01938">
    <property type="entry name" value="TRAM"/>
    <property type="match status" value="1"/>
</dbReference>
<evidence type="ECO:0000259" key="16">
    <source>
        <dbReference type="PROSITE" id="PS51918"/>
    </source>
</evidence>
<feature type="binding site" evidence="13">
    <location>
        <position position="160"/>
    </location>
    <ligand>
        <name>[4Fe-4S] cluster</name>
        <dbReference type="ChEBI" id="CHEBI:49883"/>
        <label>2</label>
        <note>4Fe-4S-S-AdoMet</note>
    </ligand>
</feature>
<evidence type="ECO:0000256" key="9">
    <source>
        <dbReference type="ARBA" id="ARBA00033765"/>
    </source>
</evidence>
<dbReference type="GO" id="GO:0046872">
    <property type="term" value="F:metal ion binding"/>
    <property type="evidence" value="ECO:0007669"/>
    <property type="project" value="UniProtKB-KW"/>
</dbReference>
<sequence length="444" mass="50122">MDKKLYIETYGCQMNVADSEVVASVMKMAGYDVCENEEEADAIFLNTCSVRENAENKIYNRLDTLHAEQKKGRQLILGVLGCMAERVKDDLIKNHHASLVCGPDSYLNLPTMIAECELGHAAVDTDLSTTETYRDVLPQRIGGNRVSGFVSIMRGCNNFCHYCIVPYTRGRERSRDVESILAEVKDLHDKGFKEVTLLGQNVNSYGLLPNGKRPENGTSFAELLRKVAQSVPDMRVRFTTSNPEDMSEDILHAIADEPNLCKHIHFPAQSGSNKILKLMNRKYTREDYLDKVAAIKRIIPDCGLTTDIFVGYHNETEEDQEQTLSLVKEVGYDSAFMFKYSERPGTYAAKHLADNVPEEVKIARLNQLIHLQTAISAEQNKKDEGREFVILTERFSKKDRHHLMGRTEQNKAVIIEKGNHHIGEFIKVRITGSTSATLFGEEIK</sequence>
<dbReference type="InterPro" id="IPR038135">
    <property type="entry name" value="Methylthiotransferase_N_sf"/>
</dbReference>
<dbReference type="SMART" id="SM00729">
    <property type="entry name" value="Elp3"/>
    <property type="match status" value="1"/>
</dbReference>
<dbReference type="RefSeq" id="WP_021825973.1">
    <property type="nucleotide sequence ID" value="NZ_AWGW01000025.1"/>
</dbReference>
<dbReference type="EMBL" id="AWGW01000025">
    <property type="protein sequence ID" value="ERJ99721.1"/>
    <property type="molecule type" value="Genomic_DNA"/>
</dbReference>
<gene>
    <name evidence="13 17" type="primary">miaB</name>
    <name evidence="17" type="ORF">HMPREF9145_0886</name>
</gene>
<keyword evidence="5 13" id="KW-0949">S-adenosyl-L-methionine</keyword>
<feature type="binding site" evidence="13">
    <location>
        <position position="12"/>
    </location>
    <ligand>
        <name>[4Fe-4S] cluster</name>
        <dbReference type="ChEBI" id="CHEBI:49883"/>
        <label>1</label>
    </ligand>
</feature>
<feature type="binding site" evidence="13">
    <location>
        <position position="163"/>
    </location>
    <ligand>
        <name>[4Fe-4S] cluster</name>
        <dbReference type="ChEBI" id="CHEBI:49883"/>
        <label>2</label>
        <note>4Fe-4S-S-AdoMet</note>
    </ligand>
</feature>
<keyword evidence="7 13" id="KW-0408">Iron</keyword>
<dbReference type="PROSITE" id="PS51449">
    <property type="entry name" value="MTTASE_N"/>
    <property type="match status" value="1"/>
</dbReference>
<dbReference type="InterPro" id="IPR006638">
    <property type="entry name" value="Elp3/MiaA/NifB-like_rSAM"/>
</dbReference>
<comment type="subcellular location">
    <subcellularLocation>
        <location evidence="13">Cytoplasm</location>
    </subcellularLocation>
</comment>
<feature type="binding site" evidence="13">
    <location>
        <position position="48"/>
    </location>
    <ligand>
        <name>[4Fe-4S] cluster</name>
        <dbReference type="ChEBI" id="CHEBI:49883"/>
        <label>1</label>
    </ligand>
</feature>
<protein>
    <recommendedName>
        <fullName evidence="10 13">tRNA-2-methylthio-N(6)-dimethylallyladenosine synthase</fullName>
        <ecNumber evidence="9 13">2.8.4.3</ecNumber>
    </recommendedName>
    <alternativeName>
        <fullName evidence="12 13">(Dimethylallyl)adenosine tRNA methylthiotransferase MiaB</fullName>
    </alternativeName>
    <alternativeName>
        <fullName evidence="11 13">tRNA-i(6)A37 methylthiotransferase</fullName>
    </alternativeName>
</protein>
<evidence type="ECO:0000256" key="6">
    <source>
        <dbReference type="ARBA" id="ARBA00022723"/>
    </source>
</evidence>
<dbReference type="InterPro" id="IPR005839">
    <property type="entry name" value="Methylthiotransferase"/>
</dbReference>
<dbReference type="InterPro" id="IPR007197">
    <property type="entry name" value="rSAM"/>
</dbReference>
<dbReference type="InterPro" id="IPR013848">
    <property type="entry name" value="Methylthiotransferase_N"/>
</dbReference>
<dbReference type="PANTHER" id="PTHR43020:SF2">
    <property type="entry name" value="MITOCHONDRIAL TRNA METHYLTHIOTRANSFERASE CDK5RAP1"/>
    <property type="match status" value="1"/>
</dbReference>
<feature type="domain" description="MTTase N-terminal" evidence="15">
    <location>
        <begin position="3"/>
        <end position="118"/>
    </location>
</feature>
<dbReference type="SFLD" id="SFLDG01061">
    <property type="entry name" value="methylthiotransferase"/>
    <property type="match status" value="1"/>
</dbReference>
<evidence type="ECO:0000256" key="2">
    <source>
        <dbReference type="ARBA" id="ARBA00022485"/>
    </source>
</evidence>
<evidence type="ECO:0000256" key="4">
    <source>
        <dbReference type="ARBA" id="ARBA00022679"/>
    </source>
</evidence>
<keyword evidence="6 13" id="KW-0479">Metal-binding</keyword>
<evidence type="ECO:0000256" key="5">
    <source>
        <dbReference type="ARBA" id="ARBA00022691"/>
    </source>
</evidence>
<organism evidence="17 18">
    <name type="scientific">Segatella salivae F0493</name>
    <dbReference type="NCBI Taxonomy" id="1395125"/>
    <lineage>
        <taxon>Bacteria</taxon>
        <taxon>Pseudomonadati</taxon>
        <taxon>Bacteroidota</taxon>
        <taxon>Bacteroidia</taxon>
        <taxon>Bacteroidales</taxon>
        <taxon>Prevotellaceae</taxon>
        <taxon>Segatella</taxon>
    </lineage>
</organism>
<keyword evidence="2 13" id="KW-0004">4Fe-4S</keyword>
<evidence type="ECO:0000313" key="18">
    <source>
        <dbReference type="Proteomes" id="UP000017023"/>
    </source>
</evidence>
<dbReference type="Proteomes" id="UP000017023">
    <property type="component" value="Unassembled WGS sequence"/>
</dbReference>
<dbReference type="GO" id="GO:0005829">
    <property type="term" value="C:cytosol"/>
    <property type="evidence" value="ECO:0007669"/>
    <property type="project" value="TreeGrafter"/>
</dbReference>
<evidence type="ECO:0000256" key="8">
    <source>
        <dbReference type="ARBA" id="ARBA00023014"/>
    </source>
</evidence>
<comment type="subunit">
    <text evidence="13">Monomer.</text>
</comment>
<dbReference type="Pfam" id="PF00919">
    <property type="entry name" value="UPF0004"/>
    <property type="match status" value="1"/>
</dbReference>
<dbReference type="GO" id="GO:0051539">
    <property type="term" value="F:4 iron, 4 sulfur cluster binding"/>
    <property type="evidence" value="ECO:0007669"/>
    <property type="project" value="UniProtKB-UniRule"/>
</dbReference>
<feature type="binding site" evidence="13">
    <location>
        <position position="82"/>
    </location>
    <ligand>
        <name>[4Fe-4S] cluster</name>
        <dbReference type="ChEBI" id="CHEBI:49883"/>
        <label>1</label>
    </ligand>
</feature>
<dbReference type="InterPro" id="IPR002792">
    <property type="entry name" value="TRAM_dom"/>
</dbReference>
<feature type="domain" description="Radical SAM core" evidence="16">
    <location>
        <begin position="142"/>
        <end position="378"/>
    </location>
</feature>
<comment type="caution">
    <text evidence="17">The sequence shown here is derived from an EMBL/GenBank/DDBJ whole genome shotgun (WGS) entry which is preliminary data.</text>
</comment>
<dbReference type="Gene3D" id="3.80.30.20">
    <property type="entry name" value="tm_1862 like domain"/>
    <property type="match status" value="1"/>
</dbReference>
<dbReference type="EC" id="2.8.4.3" evidence="9 13"/>
<dbReference type="Pfam" id="PF04055">
    <property type="entry name" value="Radical_SAM"/>
    <property type="match status" value="1"/>
</dbReference>
<dbReference type="CDD" id="cd01335">
    <property type="entry name" value="Radical_SAM"/>
    <property type="match status" value="1"/>
</dbReference>
<dbReference type="PANTHER" id="PTHR43020">
    <property type="entry name" value="CDK5 REGULATORY SUBUNIT-ASSOCIATED PROTEIN 1"/>
    <property type="match status" value="1"/>
</dbReference>
<dbReference type="GO" id="GO:0035597">
    <property type="term" value="F:tRNA-2-methylthio-N(6)-dimethylallyladenosine(37) synthase activity"/>
    <property type="evidence" value="ECO:0007669"/>
    <property type="project" value="UniProtKB-EC"/>
</dbReference>
<comment type="similarity">
    <text evidence="13">Belongs to the methylthiotransferase family. MiaB subfamily.</text>
</comment>
<dbReference type="InterPro" id="IPR006463">
    <property type="entry name" value="MiaB_methiolase"/>
</dbReference>
<dbReference type="HAMAP" id="MF_01864">
    <property type="entry name" value="tRNA_metthiotr_MiaB"/>
    <property type="match status" value="1"/>
</dbReference>
<name>U2KMI5_9BACT</name>
<comment type="cofactor">
    <cofactor evidence="13">
        <name>[4Fe-4S] cluster</name>
        <dbReference type="ChEBI" id="CHEBI:49883"/>
    </cofactor>
    <text evidence="13">Binds 2 [4Fe-4S] clusters. One cluster is coordinated with 3 cysteines and an exchangeable S-adenosyl-L-methionine.</text>
</comment>
<dbReference type="Gene3D" id="3.40.50.12160">
    <property type="entry name" value="Methylthiotransferase, N-terminal domain"/>
    <property type="match status" value="1"/>
</dbReference>
<keyword evidence="4 13" id="KW-0808">Transferase</keyword>
<dbReference type="PROSITE" id="PS51918">
    <property type="entry name" value="RADICAL_SAM"/>
    <property type="match status" value="1"/>
</dbReference>